<name>A0A832LJV9_9BACT</name>
<comment type="caution">
    <text evidence="1">The sequence shown here is derived from an EMBL/GenBank/DDBJ whole genome shotgun (WGS) entry which is preliminary data.</text>
</comment>
<organism evidence="1">
    <name type="scientific">Ignavibacterium album</name>
    <dbReference type="NCBI Taxonomy" id="591197"/>
    <lineage>
        <taxon>Bacteria</taxon>
        <taxon>Pseudomonadati</taxon>
        <taxon>Ignavibacteriota</taxon>
        <taxon>Ignavibacteria</taxon>
        <taxon>Ignavibacteriales</taxon>
        <taxon>Ignavibacteriaceae</taxon>
        <taxon>Ignavibacterium</taxon>
    </lineage>
</organism>
<accession>A0A832LJV9</accession>
<sequence length="206" mass="24162">MIFYYARFLKENNHTIRTDTRIYFGKEKPDSTEGNCIGIFFLKNPGSASPKIFDELCELEIKNDKTLPWIANTYLQVIPEVKPDINNNDYIRVLNLFTICEPDIDLAISLLQKYSCYLERIEYSKVPFLFIGWGNDERLNSLREKYLPELKKFSEVAFYVEYYHLNRKINCIVREGLPSIGIKVKHPIGLRQSIVVEKIKNILLNN</sequence>
<proteinExistence type="predicted"/>
<dbReference type="EMBL" id="DSVI01000027">
    <property type="protein sequence ID" value="HGT49379.1"/>
    <property type="molecule type" value="Genomic_DNA"/>
</dbReference>
<protein>
    <submittedName>
        <fullName evidence="1">Uncharacterized protein</fullName>
    </submittedName>
</protein>
<evidence type="ECO:0000313" key="1">
    <source>
        <dbReference type="EMBL" id="HGT49379.1"/>
    </source>
</evidence>
<reference evidence="1" key="1">
    <citation type="journal article" date="2020" name="mSystems">
        <title>Genome- and Community-Level Interaction Insights into Carbon Utilization and Element Cycling Functions of Hydrothermarchaeota in Hydrothermal Sediment.</title>
        <authorList>
            <person name="Zhou Z."/>
            <person name="Liu Y."/>
            <person name="Xu W."/>
            <person name="Pan J."/>
            <person name="Luo Z.H."/>
            <person name="Li M."/>
        </authorList>
    </citation>
    <scope>NUCLEOTIDE SEQUENCE [LARGE SCALE GENOMIC DNA]</scope>
    <source>
        <strain evidence="1">SpSt-500</strain>
    </source>
</reference>
<gene>
    <name evidence="1" type="ORF">ENS56_15175</name>
</gene>
<dbReference type="AlphaFoldDB" id="A0A832LJV9"/>